<dbReference type="PANTHER" id="PTHR30221">
    <property type="entry name" value="SMALL-CONDUCTANCE MECHANOSENSITIVE CHANNEL"/>
    <property type="match status" value="1"/>
</dbReference>
<evidence type="ECO:0000256" key="5">
    <source>
        <dbReference type="ARBA" id="ARBA00022989"/>
    </source>
</evidence>
<dbReference type="Pfam" id="PF05552">
    <property type="entry name" value="MS_channel_1st_1"/>
    <property type="match status" value="1"/>
</dbReference>
<feature type="transmembrane region" description="Helical" evidence="7">
    <location>
        <begin position="25"/>
        <end position="43"/>
    </location>
</feature>
<keyword evidence="7" id="KW-0997">Cell inner membrane</keyword>
<gene>
    <name evidence="10" type="ORF">Tel_01975</name>
</gene>
<organism evidence="10 11">
    <name type="scientific">Candidatus Tenderia electrophaga</name>
    <dbReference type="NCBI Taxonomy" id="1748243"/>
    <lineage>
        <taxon>Bacteria</taxon>
        <taxon>Pseudomonadati</taxon>
        <taxon>Pseudomonadota</taxon>
        <taxon>Gammaproteobacteria</taxon>
        <taxon>Candidatus Tenderiales</taxon>
        <taxon>Candidatus Tenderiaceae</taxon>
        <taxon>Candidatus Tenderia</taxon>
    </lineage>
</organism>
<keyword evidence="6 7" id="KW-0472">Membrane</keyword>
<dbReference type="InterPro" id="IPR010920">
    <property type="entry name" value="LSM_dom_sf"/>
</dbReference>
<dbReference type="Gene3D" id="3.30.70.100">
    <property type="match status" value="1"/>
</dbReference>
<keyword evidence="5 7" id="KW-1133">Transmembrane helix</keyword>
<evidence type="ECO:0000313" key="10">
    <source>
        <dbReference type="EMBL" id="ALP52003.1"/>
    </source>
</evidence>
<protein>
    <recommendedName>
        <fullName evidence="7">Small-conductance mechanosensitive channel</fullName>
    </recommendedName>
</protein>
<accession>A0A0S2TA40</accession>
<dbReference type="Proteomes" id="UP000055136">
    <property type="component" value="Chromosome"/>
</dbReference>
<feature type="transmembrane region" description="Helical" evidence="7">
    <location>
        <begin position="63"/>
        <end position="85"/>
    </location>
</feature>
<evidence type="ECO:0000256" key="4">
    <source>
        <dbReference type="ARBA" id="ARBA00022692"/>
    </source>
</evidence>
<keyword evidence="3" id="KW-1003">Cell membrane</keyword>
<dbReference type="InterPro" id="IPR008910">
    <property type="entry name" value="MSC_TM_helix"/>
</dbReference>
<dbReference type="Gene3D" id="2.30.30.60">
    <property type="match status" value="1"/>
</dbReference>
<evidence type="ECO:0000256" key="6">
    <source>
        <dbReference type="ARBA" id="ARBA00023136"/>
    </source>
</evidence>
<comment type="function">
    <text evidence="7">Mechanosensitive channel that participates in the regulation of osmotic pressure changes within the cell, opening in response to stretch forces in the membrane lipid bilayer, without the need for other proteins. Contributes to normal resistance to hypoosmotic shock. Forms an ion channel of 1.0 nanosiemens conductance with a slight preference for anions.</text>
</comment>
<keyword evidence="11" id="KW-1185">Reference proteome</keyword>
<dbReference type="STRING" id="1748243.Tel_01975"/>
<dbReference type="SUPFAM" id="SSF82689">
    <property type="entry name" value="Mechanosensitive channel protein MscS (YggB), C-terminal domain"/>
    <property type="match status" value="1"/>
</dbReference>
<dbReference type="SUPFAM" id="SSF50182">
    <property type="entry name" value="Sm-like ribonucleoproteins"/>
    <property type="match status" value="1"/>
</dbReference>
<dbReference type="InterPro" id="IPR045275">
    <property type="entry name" value="MscS_archaea/bacteria_type"/>
</dbReference>
<sequence length="283" mass="30807">MDELENMEKYYDQAIELGMVYGPKLVLAILTLIIGLFAIKMFVKGFDKGMTRAKVEDTLRHFLAGLVGVLLKVLLVISVASMVGIATTSFIAVLGAAGLAIGLALQGSLANFAGGVIILLLKPFKVGDWIEAQGFVGGVAEIQIFNTVLKTGDNQRIIIPNGALSNGTIKNITAEPTRRLDLKFGIGYDDDILKAKGMLRDLLEGDERVLKEDKTVDIFVAEQADSAIILLARAWVNGGDYWPLHFDMQEKVKLAFDREGISIPYPQRDVHLYNASAVQAVAK</sequence>
<dbReference type="Pfam" id="PF00924">
    <property type="entry name" value="MS_channel_2nd"/>
    <property type="match status" value="1"/>
</dbReference>
<feature type="domain" description="Mechanosensitive ion channel MscS C-terminal" evidence="9">
    <location>
        <begin position="182"/>
        <end position="263"/>
    </location>
</feature>
<feature type="domain" description="Mechanosensitive ion channel MscS" evidence="8">
    <location>
        <begin position="108"/>
        <end position="173"/>
    </location>
</feature>
<evidence type="ECO:0000313" key="11">
    <source>
        <dbReference type="Proteomes" id="UP000055136"/>
    </source>
</evidence>
<dbReference type="KEGG" id="tee:Tel_01975"/>
<dbReference type="PANTHER" id="PTHR30221:SF1">
    <property type="entry name" value="SMALL-CONDUCTANCE MECHANOSENSITIVE CHANNEL"/>
    <property type="match status" value="1"/>
</dbReference>
<dbReference type="AlphaFoldDB" id="A0A0S2TA40"/>
<dbReference type="InterPro" id="IPR011014">
    <property type="entry name" value="MscS_channel_TM-2"/>
</dbReference>
<keyword evidence="4 7" id="KW-0812">Transmembrane</keyword>
<evidence type="ECO:0000256" key="1">
    <source>
        <dbReference type="ARBA" id="ARBA00004651"/>
    </source>
</evidence>
<dbReference type="GO" id="GO:0005886">
    <property type="term" value="C:plasma membrane"/>
    <property type="evidence" value="ECO:0007669"/>
    <property type="project" value="UniProtKB-SubCell"/>
</dbReference>
<dbReference type="InterPro" id="IPR011066">
    <property type="entry name" value="MscS_channel_C_sf"/>
</dbReference>
<comment type="subunit">
    <text evidence="7">Homoheptamer.</text>
</comment>
<keyword evidence="7" id="KW-0406">Ion transport</keyword>
<name>A0A0S2TA40_9GAMM</name>
<comment type="similarity">
    <text evidence="2 7">Belongs to the MscS (TC 1.A.23) family.</text>
</comment>
<keyword evidence="7" id="KW-0813">Transport</keyword>
<comment type="subcellular location">
    <subcellularLocation>
        <location evidence="7">Cell inner membrane</location>
        <topology evidence="7">Multi-pass membrane protein</topology>
    </subcellularLocation>
    <subcellularLocation>
        <location evidence="1">Cell membrane</location>
        <topology evidence="1">Multi-pass membrane protein</topology>
    </subcellularLocation>
</comment>
<dbReference type="EMBL" id="CP013099">
    <property type="protein sequence ID" value="ALP52003.1"/>
    <property type="molecule type" value="Genomic_DNA"/>
</dbReference>
<evidence type="ECO:0000259" key="8">
    <source>
        <dbReference type="Pfam" id="PF00924"/>
    </source>
</evidence>
<dbReference type="Gene3D" id="1.10.287.1260">
    <property type="match status" value="1"/>
</dbReference>
<dbReference type="InterPro" id="IPR023408">
    <property type="entry name" value="MscS_beta-dom_sf"/>
</dbReference>
<evidence type="ECO:0000256" key="2">
    <source>
        <dbReference type="ARBA" id="ARBA00008017"/>
    </source>
</evidence>
<dbReference type="Pfam" id="PF21082">
    <property type="entry name" value="MS_channel_3rd"/>
    <property type="match status" value="1"/>
</dbReference>
<feature type="transmembrane region" description="Helical" evidence="7">
    <location>
        <begin position="91"/>
        <end position="121"/>
    </location>
</feature>
<reference evidence="10" key="1">
    <citation type="submission" date="2015-10" db="EMBL/GenBank/DDBJ databases">
        <title>Description of Candidatus Tenderia electrophaga gen. nov, sp. nov., an Uncultivated Electroautotroph from a Biocathode Enrichment.</title>
        <authorList>
            <person name="Eddie B.J."/>
            <person name="Malanoski A.P."/>
            <person name="Wang Z."/>
            <person name="Hall R.J."/>
            <person name="Oh S.D."/>
            <person name="Heiner C."/>
            <person name="Lin B."/>
            <person name="Strycharz-Glaven S.M."/>
        </authorList>
    </citation>
    <scope>NUCLEOTIDE SEQUENCE [LARGE SCALE GENOMIC DNA]</scope>
    <source>
        <strain evidence="10">NRL1</strain>
    </source>
</reference>
<keyword evidence="7" id="KW-0407">Ion channel</keyword>
<dbReference type="GO" id="GO:0008381">
    <property type="term" value="F:mechanosensitive monoatomic ion channel activity"/>
    <property type="evidence" value="ECO:0007669"/>
    <property type="project" value="InterPro"/>
</dbReference>
<dbReference type="InterPro" id="IPR006685">
    <property type="entry name" value="MscS_channel_2nd"/>
</dbReference>
<evidence type="ECO:0000256" key="7">
    <source>
        <dbReference type="RuleBase" id="RU369025"/>
    </source>
</evidence>
<evidence type="ECO:0000256" key="3">
    <source>
        <dbReference type="ARBA" id="ARBA00022475"/>
    </source>
</evidence>
<dbReference type="SUPFAM" id="SSF82861">
    <property type="entry name" value="Mechanosensitive channel protein MscS (YggB), transmembrane region"/>
    <property type="match status" value="1"/>
</dbReference>
<evidence type="ECO:0000259" key="9">
    <source>
        <dbReference type="Pfam" id="PF21082"/>
    </source>
</evidence>
<dbReference type="InterPro" id="IPR049278">
    <property type="entry name" value="MS_channel_C"/>
</dbReference>
<comment type="caution">
    <text evidence="7">Lacks conserved residue(s) required for the propagation of feature annotation.</text>
</comment>
<proteinExistence type="inferred from homology"/>